<dbReference type="GO" id="GO:0000978">
    <property type="term" value="F:RNA polymerase II cis-regulatory region sequence-specific DNA binding"/>
    <property type="evidence" value="ECO:0007669"/>
    <property type="project" value="TreeGrafter"/>
</dbReference>
<dbReference type="InterPro" id="IPR036879">
    <property type="entry name" value="TF_MADSbox_sf"/>
</dbReference>
<accession>A0A484N938</accession>
<dbReference type="Gene3D" id="3.40.1810.10">
    <property type="entry name" value="Transcription factor, MADS-box"/>
    <property type="match status" value="1"/>
</dbReference>
<dbReference type="PRINTS" id="PR00404">
    <property type="entry name" value="MADSDOMAIN"/>
</dbReference>
<evidence type="ECO:0000256" key="3">
    <source>
        <dbReference type="ARBA" id="ARBA00023125"/>
    </source>
</evidence>
<dbReference type="FunFam" id="3.40.1810.10:FF:000006">
    <property type="entry name" value="Agamous-like MADS-box protein AGL62"/>
    <property type="match status" value="1"/>
</dbReference>
<feature type="domain" description="MADS-box" evidence="6">
    <location>
        <begin position="1"/>
        <end position="54"/>
    </location>
</feature>
<evidence type="ECO:0000256" key="5">
    <source>
        <dbReference type="ARBA" id="ARBA00023242"/>
    </source>
</evidence>
<evidence type="ECO:0000256" key="4">
    <source>
        <dbReference type="ARBA" id="ARBA00023163"/>
    </source>
</evidence>
<comment type="subcellular location">
    <subcellularLocation>
        <location evidence="1">Nucleus</location>
    </subcellularLocation>
</comment>
<dbReference type="Pfam" id="PF00319">
    <property type="entry name" value="SRF-TF"/>
    <property type="match status" value="1"/>
</dbReference>
<evidence type="ECO:0000256" key="2">
    <source>
        <dbReference type="ARBA" id="ARBA00023015"/>
    </source>
</evidence>
<keyword evidence="4" id="KW-0804">Transcription</keyword>
<dbReference type="OrthoDB" id="1304692at2759"/>
<dbReference type="InterPro" id="IPR002100">
    <property type="entry name" value="TF_MADSbox"/>
</dbReference>
<dbReference type="SUPFAM" id="SSF55455">
    <property type="entry name" value="SRF-like"/>
    <property type="match status" value="1"/>
</dbReference>
<evidence type="ECO:0000259" key="6">
    <source>
        <dbReference type="PROSITE" id="PS50066"/>
    </source>
</evidence>
<evidence type="ECO:0000256" key="1">
    <source>
        <dbReference type="ARBA" id="ARBA00004123"/>
    </source>
</evidence>
<dbReference type="GO" id="GO:0046983">
    <property type="term" value="F:protein dimerization activity"/>
    <property type="evidence" value="ECO:0007669"/>
    <property type="project" value="InterPro"/>
</dbReference>
<keyword evidence="5" id="KW-0539">Nucleus</keyword>
<keyword evidence="8" id="KW-1185">Reference proteome</keyword>
<gene>
    <name evidence="7" type="ORF">CCAM_LOCUS38150</name>
</gene>
<dbReference type="GO" id="GO:0005634">
    <property type="term" value="C:nucleus"/>
    <property type="evidence" value="ECO:0007669"/>
    <property type="project" value="UniProtKB-SubCell"/>
</dbReference>
<dbReference type="PANTHER" id="PTHR11945:SF769">
    <property type="entry name" value="AGAMOUS-LIKE MADS-BOX PROTEIN AGL62"/>
    <property type="match status" value="1"/>
</dbReference>
<sequence>MVKMKNENNLQVTFSKRRAGVFKKASELCTLCGVDAAILVFSPGRKVFSFGHPTVETVLERFLSGEDQPGDETSGGVGAEPADQLLEAHRSARVRELSMELTHIEGMIELEKKRIEAIGEYAAAAAGGSTRAAAYDQLGLNQLTALKNRMEILLKQTHSAAAHQLMLDGFPPPPPLSVHYHPLPPPPPPPFGDYSLGENHNIVLSSAGLGGGGGVQYVSGGVGGCYDDDDSGARACTTLPLGIGLFPFRMSPFLQNNLQNTSTIWGG</sequence>
<reference evidence="7 8" key="1">
    <citation type="submission" date="2018-04" db="EMBL/GenBank/DDBJ databases">
        <authorList>
            <person name="Vogel A."/>
        </authorList>
    </citation>
    <scope>NUCLEOTIDE SEQUENCE [LARGE SCALE GENOMIC DNA]</scope>
</reference>
<dbReference type="PROSITE" id="PS50066">
    <property type="entry name" value="MADS_BOX_2"/>
    <property type="match status" value="1"/>
</dbReference>
<dbReference type="GO" id="GO:0000981">
    <property type="term" value="F:DNA-binding transcription factor activity, RNA polymerase II-specific"/>
    <property type="evidence" value="ECO:0007669"/>
    <property type="project" value="TreeGrafter"/>
</dbReference>
<proteinExistence type="predicted"/>
<dbReference type="PANTHER" id="PTHR11945">
    <property type="entry name" value="MADS BOX PROTEIN"/>
    <property type="match status" value="1"/>
</dbReference>
<dbReference type="SMART" id="SM00432">
    <property type="entry name" value="MADS"/>
    <property type="match status" value="1"/>
</dbReference>
<dbReference type="EMBL" id="OOIL02005938">
    <property type="protein sequence ID" value="VFQ96374.1"/>
    <property type="molecule type" value="Genomic_DNA"/>
</dbReference>
<evidence type="ECO:0000313" key="7">
    <source>
        <dbReference type="EMBL" id="VFQ96374.1"/>
    </source>
</evidence>
<organism evidence="7 8">
    <name type="scientific">Cuscuta campestris</name>
    <dbReference type="NCBI Taxonomy" id="132261"/>
    <lineage>
        <taxon>Eukaryota</taxon>
        <taxon>Viridiplantae</taxon>
        <taxon>Streptophyta</taxon>
        <taxon>Embryophyta</taxon>
        <taxon>Tracheophyta</taxon>
        <taxon>Spermatophyta</taxon>
        <taxon>Magnoliopsida</taxon>
        <taxon>eudicotyledons</taxon>
        <taxon>Gunneridae</taxon>
        <taxon>Pentapetalae</taxon>
        <taxon>asterids</taxon>
        <taxon>lamiids</taxon>
        <taxon>Solanales</taxon>
        <taxon>Convolvulaceae</taxon>
        <taxon>Cuscuteae</taxon>
        <taxon>Cuscuta</taxon>
        <taxon>Cuscuta subgen. Grammica</taxon>
        <taxon>Cuscuta sect. Cleistogrammica</taxon>
    </lineage>
</organism>
<name>A0A484N938_9ASTE</name>
<keyword evidence="3" id="KW-0238">DNA-binding</keyword>
<protein>
    <recommendedName>
        <fullName evidence="6">MADS-box domain-containing protein</fullName>
    </recommendedName>
</protein>
<evidence type="ECO:0000313" key="8">
    <source>
        <dbReference type="Proteomes" id="UP000595140"/>
    </source>
</evidence>
<dbReference type="Proteomes" id="UP000595140">
    <property type="component" value="Unassembled WGS sequence"/>
</dbReference>
<dbReference type="AlphaFoldDB" id="A0A484N938"/>
<keyword evidence="2" id="KW-0805">Transcription regulation</keyword>